<feature type="transmembrane region" description="Helical" evidence="6">
    <location>
        <begin position="7"/>
        <end position="27"/>
    </location>
</feature>
<name>A0A1I7U3P5_9PELO</name>
<evidence type="ECO:0000256" key="5">
    <source>
        <dbReference type="ARBA" id="ARBA00023136"/>
    </source>
</evidence>
<dbReference type="InterPro" id="IPR053365">
    <property type="entry name" value="Nematode_rcpt-like"/>
</dbReference>
<reference evidence="8" key="1">
    <citation type="submission" date="2016-11" db="UniProtKB">
        <authorList>
            <consortium name="WormBaseParasite"/>
        </authorList>
    </citation>
    <scope>IDENTIFICATION</scope>
</reference>
<dbReference type="GO" id="GO:0016020">
    <property type="term" value="C:membrane"/>
    <property type="evidence" value="ECO:0007669"/>
    <property type="project" value="UniProtKB-SubCell"/>
</dbReference>
<dbReference type="Pfam" id="PF03125">
    <property type="entry name" value="Sre"/>
    <property type="match status" value="1"/>
</dbReference>
<organism evidence="7 8">
    <name type="scientific">Caenorhabditis tropicalis</name>
    <dbReference type="NCBI Taxonomy" id="1561998"/>
    <lineage>
        <taxon>Eukaryota</taxon>
        <taxon>Metazoa</taxon>
        <taxon>Ecdysozoa</taxon>
        <taxon>Nematoda</taxon>
        <taxon>Chromadorea</taxon>
        <taxon>Rhabditida</taxon>
        <taxon>Rhabditina</taxon>
        <taxon>Rhabditomorpha</taxon>
        <taxon>Rhabditoidea</taxon>
        <taxon>Rhabditidae</taxon>
        <taxon>Peloderinae</taxon>
        <taxon>Caenorhabditis</taxon>
    </lineage>
</organism>
<evidence type="ECO:0000256" key="3">
    <source>
        <dbReference type="ARBA" id="ARBA00022692"/>
    </source>
</evidence>
<dbReference type="eggNOG" id="ENOG502RT95">
    <property type="taxonomic scope" value="Eukaryota"/>
</dbReference>
<keyword evidence="5 6" id="KW-0472">Membrane</keyword>
<keyword evidence="4 6" id="KW-1133">Transmembrane helix</keyword>
<comment type="similarity">
    <text evidence="2">Belongs to the nematode receptor-like protein sre family.</text>
</comment>
<evidence type="ECO:0000256" key="6">
    <source>
        <dbReference type="SAM" id="Phobius"/>
    </source>
</evidence>
<evidence type="ECO:0000313" key="7">
    <source>
        <dbReference type="Proteomes" id="UP000095282"/>
    </source>
</evidence>
<dbReference type="PANTHER" id="PTHR47757">
    <property type="entry name" value="SERPENTINE RECEPTOR, CLASS E (EPSILON)-RELATED"/>
    <property type="match status" value="1"/>
</dbReference>
<evidence type="ECO:0000256" key="4">
    <source>
        <dbReference type="ARBA" id="ARBA00022989"/>
    </source>
</evidence>
<dbReference type="Proteomes" id="UP000095282">
    <property type="component" value="Unplaced"/>
</dbReference>
<dbReference type="PANTHER" id="PTHR47757:SF1">
    <property type="entry name" value="SERPENTINE RECEPTOR, CLASS E (EPSILON)"/>
    <property type="match status" value="1"/>
</dbReference>
<dbReference type="InterPro" id="IPR004151">
    <property type="entry name" value="7TM_GPCR_serpentine_rcpt_Sre"/>
</dbReference>
<accession>A0A1I7U3P5</accession>
<keyword evidence="7" id="KW-1185">Reference proteome</keyword>
<evidence type="ECO:0000256" key="2">
    <source>
        <dbReference type="ARBA" id="ARBA00006803"/>
    </source>
</evidence>
<dbReference type="WBParaSite" id="Csp11.Scaffold629.g14533.t1">
    <property type="protein sequence ID" value="Csp11.Scaffold629.g14533.t1"/>
    <property type="gene ID" value="Csp11.Scaffold629.g14533"/>
</dbReference>
<comment type="subcellular location">
    <subcellularLocation>
        <location evidence="1">Membrane</location>
        <topology evidence="1">Multi-pass membrane protein</topology>
    </subcellularLocation>
</comment>
<dbReference type="AlphaFoldDB" id="A0A1I7U3P5"/>
<sequence>MARPYISILIIVISMIFASAYSLIFAFNFFTFLVTSVLIALVTAASVTLYIFVYYYNTRIKTMSDNNNKKEKYTLARRFQTMENLKSLKMAKYVVSTHAIYVSLCEICYLCVYYGVRTNYWEIFIYILDAVVTYSNFFIVITVIFSVPTWKRAFLRPCFAVRRMKTMKVSMTEEDDGRNPEEDARKISSVYFQQLDRAWT</sequence>
<feature type="transmembrane region" description="Helical" evidence="6">
    <location>
        <begin position="33"/>
        <end position="56"/>
    </location>
</feature>
<evidence type="ECO:0000313" key="8">
    <source>
        <dbReference type="WBParaSite" id="Csp11.Scaffold629.g14533.t1"/>
    </source>
</evidence>
<feature type="transmembrane region" description="Helical" evidence="6">
    <location>
        <begin position="93"/>
        <end position="117"/>
    </location>
</feature>
<protein>
    <submittedName>
        <fullName evidence="8">Serpentine receptor class gamma</fullName>
    </submittedName>
</protein>
<proteinExistence type="inferred from homology"/>
<dbReference type="GO" id="GO:0007606">
    <property type="term" value="P:sensory perception of chemical stimulus"/>
    <property type="evidence" value="ECO:0007669"/>
    <property type="project" value="InterPro"/>
</dbReference>
<feature type="transmembrane region" description="Helical" evidence="6">
    <location>
        <begin position="123"/>
        <end position="147"/>
    </location>
</feature>
<evidence type="ECO:0000256" key="1">
    <source>
        <dbReference type="ARBA" id="ARBA00004141"/>
    </source>
</evidence>
<keyword evidence="3 6" id="KW-0812">Transmembrane</keyword>